<dbReference type="PANTHER" id="PTHR44051:SF8">
    <property type="entry name" value="GLUTATHIONE S-TRANSFERASE GSTA"/>
    <property type="match status" value="1"/>
</dbReference>
<keyword evidence="3" id="KW-0808">Transferase</keyword>
<dbReference type="Pfam" id="PF13409">
    <property type="entry name" value="GST_N_2"/>
    <property type="match status" value="1"/>
</dbReference>
<dbReference type="SUPFAM" id="SSF52833">
    <property type="entry name" value="Thioredoxin-like"/>
    <property type="match status" value="1"/>
</dbReference>
<dbReference type="SFLD" id="SFLDS00019">
    <property type="entry name" value="Glutathione_Transferase_(cytos"/>
    <property type="match status" value="1"/>
</dbReference>
<gene>
    <name evidence="3" type="ORF">ACFQ4M_06290</name>
</gene>
<dbReference type="InterPro" id="IPR036249">
    <property type="entry name" value="Thioredoxin-like_sf"/>
</dbReference>
<dbReference type="InterPro" id="IPR004045">
    <property type="entry name" value="Glutathione_S-Trfase_N"/>
</dbReference>
<dbReference type="PROSITE" id="PS50405">
    <property type="entry name" value="GST_CTER"/>
    <property type="match status" value="1"/>
</dbReference>
<dbReference type="Gene3D" id="1.20.1050.10">
    <property type="match status" value="1"/>
</dbReference>
<name>A0ABW3WD76_9RHOO</name>
<sequence>MKLLASLTSPYARKIRIILAEKALPFELVVDSPWEVNTRIPTLNPLGKVPVLITATGETFFDSPVIAGYLETLAAPPALLPADALDAVRVRQTEALADGVTDAAVAALLESRRPDGERSAREIERQKDKIDRGLAELERRLDDRHWFNGSAMQLGDIAVGVALAYLDLRFPDLDWRSRHPGLVPFADRLFARPSFANTQPPAG</sequence>
<dbReference type="EC" id="2.5.1.18" evidence="3"/>
<evidence type="ECO:0000313" key="3">
    <source>
        <dbReference type="EMBL" id="MFD1263188.1"/>
    </source>
</evidence>
<protein>
    <submittedName>
        <fullName evidence="3">Glutathione S-transferase</fullName>
        <ecNumber evidence="3">2.5.1.18</ecNumber>
    </submittedName>
</protein>
<dbReference type="Pfam" id="PF13410">
    <property type="entry name" value="GST_C_2"/>
    <property type="match status" value="1"/>
</dbReference>
<evidence type="ECO:0000259" key="2">
    <source>
        <dbReference type="PROSITE" id="PS50405"/>
    </source>
</evidence>
<dbReference type="CDD" id="cd03205">
    <property type="entry name" value="GST_C_6"/>
    <property type="match status" value="1"/>
</dbReference>
<dbReference type="NCBIfam" id="NF007682">
    <property type="entry name" value="PRK10357.1"/>
    <property type="match status" value="1"/>
</dbReference>
<accession>A0ABW3WD76</accession>
<comment type="caution">
    <text evidence="3">The sequence shown here is derived from an EMBL/GenBank/DDBJ whole genome shotgun (WGS) entry which is preliminary data.</text>
</comment>
<dbReference type="Gene3D" id="3.40.30.10">
    <property type="entry name" value="Glutaredoxin"/>
    <property type="match status" value="1"/>
</dbReference>
<dbReference type="PROSITE" id="PS50404">
    <property type="entry name" value="GST_NTER"/>
    <property type="match status" value="1"/>
</dbReference>
<dbReference type="SUPFAM" id="SSF47616">
    <property type="entry name" value="GST C-terminal domain-like"/>
    <property type="match status" value="1"/>
</dbReference>
<evidence type="ECO:0000313" key="4">
    <source>
        <dbReference type="Proteomes" id="UP001597158"/>
    </source>
</evidence>
<dbReference type="RefSeq" id="WP_002931858.1">
    <property type="nucleotide sequence ID" value="NZ_JARQZE010000009.1"/>
</dbReference>
<feature type="domain" description="GST C-terminal" evidence="2">
    <location>
        <begin position="83"/>
        <end position="203"/>
    </location>
</feature>
<feature type="domain" description="GST N-terminal" evidence="1">
    <location>
        <begin position="1"/>
        <end position="78"/>
    </location>
</feature>
<dbReference type="Proteomes" id="UP001597158">
    <property type="component" value="Unassembled WGS sequence"/>
</dbReference>
<reference evidence="4" key="1">
    <citation type="journal article" date="2019" name="Int. J. Syst. Evol. Microbiol.">
        <title>The Global Catalogue of Microorganisms (GCM) 10K type strain sequencing project: providing services to taxonomists for standard genome sequencing and annotation.</title>
        <authorList>
            <consortium name="The Broad Institute Genomics Platform"/>
            <consortium name="The Broad Institute Genome Sequencing Center for Infectious Disease"/>
            <person name="Wu L."/>
            <person name="Ma J."/>
        </authorList>
    </citation>
    <scope>NUCLEOTIDE SEQUENCE [LARGE SCALE GENOMIC DNA]</scope>
    <source>
        <strain evidence="4">CCUG 48884</strain>
    </source>
</reference>
<dbReference type="GO" id="GO:0004364">
    <property type="term" value="F:glutathione transferase activity"/>
    <property type="evidence" value="ECO:0007669"/>
    <property type="project" value="UniProtKB-EC"/>
</dbReference>
<organism evidence="3 4">
    <name type="scientific">Thauera mechernichensis</name>
    <dbReference type="NCBI Taxonomy" id="82788"/>
    <lineage>
        <taxon>Bacteria</taxon>
        <taxon>Pseudomonadati</taxon>
        <taxon>Pseudomonadota</taxon>
        <taxon>Betaproteobacteria</taxon>
        <taxon>Rhodocyclales</taxon>
        <taxon>Zoogloeaceae</taxon>
        <taxon>Thauera</taxon>
    </lineage>
</organism>
<keyword evidence="4" id="KW-1185">Reference proteome</keyword>
<dbReference type="EMBL" id="JBHTMC010000010">
    <property type="protein sequence ID" value="MFD1263188.1"/>
    <property type="molecule type" value="Genomic_DNA"/>
</dbReference>
<dbReference type="InterPro" id="IPR010987">
    <property type="entry name" value="Glutathione-S-Trfase_C-like"/>
</dbReference>
<dbReference type="PANTHER" id="PTHR44051">
    <property type="entry name" value="GLUTATHIONE S-TRANSFERASE-RELATED"/>
    <property type="match status" value="1"/>
</dbReference>
<evidence type="ECO:0000259" key="1">
    <source>
        <dbReference type="PROSITE" id="PS50404"/>
    </source>
</evidence>
<dbReference type="SFLD" id="SFLDG00358">
    <property type="entry name" value="Main_(cytGST)"/>
    <property type="match status" value="1"/>
</dbReference>
<proteinExistence type="predicted"/>
<dbReference type="InterPro" id="IPR036282">
    <property type="entry name" value="Glutathione-S-Trfase_C_sf"/>
</dbReference>
<dbReference type="InterPro" id="IPR040079">
    <property type="entry name" value="Glutathione_S-Trfase"/>
</dbReference>